<evidence type="ECO:0000256" key="2">
    <source>
        <dbReference type="ARBA" id="ARBA00008642"/>
    </source>
</evidence>
<feature type="active site" evidence="20">
    <location>
        <position position="257"/>
    </location>
</feature>
<comment type="catalytic activity">
    <reaction evidence="14">
        <text>heptanoyl-CoA + malonyl-[ACP] + H(+) = 3-oxononanoyl-[ACP] + CO2 + CoA</text>
        <dbReference type="Rhea" id="RHEA:42260"/>
        <dbReference type="Rhea" id="RHEA-COMP:9623"/>
        <dbReference type="Rhea" id="RHEA-COMP:9944"/>
        <dbReference type="ChEBI" id="CHEBI:15378"/>
        <dbReference type="ChEBI" id="CHEBI:16526"/>
        <dbReference type="ChEBI" id="CHEBI:57287"/>
        <dbReference type="ChEBI" id="CHEBI:78449"/>
        <dbReference type="ChEBI" id="CHEBI:78811"/>
        <dbReference type="ChEBI" id="CHEBI:78826"/>
    </reaction>
    <physiologicalReaction direction="left-to-right" evidence="14">
        <dbReference type="Rhea" id="RHEA:42261"/>
    </physiologicalReaction>
</comment>
<dbReference type="GO" id="GO:0033818">
    <property type="term" value="F:beta-ketoacyl-acyl-carrier-protein synthase III activity"/>
    <property type="evidence" value="ECO:0007669"/>
    <property type="project" value="UniProtKB-UniRule"/>
</dbReference>
<evidence type="ECO:0000256" key="10">
    <source>
        <dbReference type="ARBA" id="ARBA00050479"/>
    </source>
</evidence>
<accession>A0AAX2EEU1</accession>
<dbReference type="GO" id="GO:0005737">
    <property type="term" value="C:cytoplasm"/>
    <property type="evidence" value="ECO:0007669"/>
    <property type="project" value="UniProtKB-SubCell"/>
</dbReference>
<dbReference type="HAMAP" id="MF_01815">
    <property type="entry name" value="FabH"/>
    <property type="match status" value="1"/>
</dbReference>
<sequence>MKEADNMESKARVTAIGTYIPEKVLTNADFEKMVDTSDEWIVQRTGIKERRIAAEDEYVTDLCENAARNLAKNFNKSLDDVDLILVATVTGEYKFPSVSSQLQARLGLKNTGAIDLGGACAGFVYGLHMANGLVSSGLHKKVLVLGGETLSKITDYTDRTSCILFGDGAGAALVEYDAENPGFFGFHMGTKGEGGRHLYQTGLSTKLNGEELTNPGKLVQNGREVYKWAVSGVPKGVKKLVEEANMSLDDIDWFIPHSANMRMVESICDRLDYPVEKTLTSMAYAGNTSSATIPLAFDFALQENKVKDGDTMLLYGFGGGLTECGIIIKWDPKA</sequence>
<comment type="catalytic activity">
    <reaction evidence="18">
        <text>3-methylbutanoyl-CoA + malonyl-[ACP] + H(+) = 5-methyl-3-oxohexanoyl-[ACP] + CO2 + CoA</text>
        <dbReference type="Rhea" id="RHEA:42272"/>
        <dbReference type="Rhea" id="RHEA-COMP:9623"/>
        <dbReference type="Rhea" id="RHEA-COMP:9941"/>
        <dbReference type="ChEBI" id="CHEBI:15378"/>
        <dbReference type="ChEBI" id="CHEBI:16526"/>
        <dbReference type="ChEBI" id="CHEBI:57287"/>
        <dbReference type="ChEBI" id="CHEBI:57345"/>
        <dbReference type="ChEBI" id="CHEBI:78449"/>
        <dbReference type="ChEBI" id="CHEBI:78822"/>
        <dbReference type="EC" id="2.3.1.300"/>
    </reaction>
    <physiologicalReaction direction="left-to-right" evidence="18">
        <dbReference type="Rhea" id="RHEA:42273"/>
    </physiologicalReaction>
</comment>
<comment type="domain">
    <text evidence="20">The last Arg residue of the ACP-binding site is essential for the weak association between ACP/AcpP and FabH.</text>
</comment>
<keyword evidence="5 20" id="KW-0808">Transferase</keyword>
<evidence type="ECO:0000256" key="7">
    <source>
        <dbReference type="ARBA" id="ARBA00023098"/>
    </source>
</evidence>
<comment type="catalytic activity">
    <reaction evidence="13">
        <text>hexanoyl-CoA + malonyl-[ACP] + H(+) = 3-oxooctanoyl-[ACP] + CO2 + CoA</text>
        <dbReference type="Rhea" id="RHEA:42256"/>
        <dbReference type="Rhea" id="RHEA-COMP:9623"/>
        <dbReference type="Rhea" id="RHEA-COMP:9633"/>
        <dbReference type="ChEBI" id="CHEBI:15378"/>
        <dbReference type="ChEBI" id="CHEBI:16526"/>
        <dbReference type="ChEBI" id="CHEBI:57287"/>
        <dbReference type="ChEBI" id="CHEBI:62620"/>
        <dbReference type="ChEBI" id="CHEBI:78449"/>
        <dbReference type="ChEBI" id="CHEBI:78460"/>
    </reaction>
    <physiologicalReaction direction="left-to-right" evidence="13">
        <dbReference type="Rhea" id="RHEA:42257"/>
    </physiologicalReaction>
</comment>
<feature type="domain" description="Beta-ketoacyl-[acyl-carrier-protein] synthase III N-terminal" evidence="22">
    <location>
        <begin position="115"/>
        <end position="192"/>
    </location>
</feature>
<comment type="pathway">
    <text evidence="1 20">Lipid metabolism; fatty acid biosynthesis.</text>
</comment>
<dbReference type="Pfam" id="PF08541">
    <property type="entry name" value="ACP_syn_III_C"/>
    <property type="match status" value="1"/>
</dbReference>
<feature type="region of interest" description="ACP-binding" evidence="20">
    <location>
        <begin position="258"/>
        <end position="262"/>
    </location>
</feature>
<evidence type="ECO:0000256" key="4">
    <source>
        <dbReference type="ARBA" id="ARBA00022516"/>
    </source>
</evidence>
<comment type="function">
    <text evidence="20">Catalyzes the condensation reaction of fatty acid synthesis by the addition to an acyl acceptor of two carbons from malonyl-ACP. Catalyzes the first condensation reaction which initiates fatty acid synthesis and may therefore play a role in governing the total rate of fatty acid production. Possesses both acetoacetyl-ACP synthase and acetyl transacylase activities. Its substrate specificity determines the biosynthesis of branched-chain and/or straight-chain of fatty acids.</text>
</comment>
<keyword evidence="6 20" id="KW-0276">Fatty acid metabolism</keyword>
<keyword evidence="3 20" id="KW-0963">Cytoplasm</keyword>
<evidence type="ECO:0000313" key="23">
    <source>
        <dbReference type="EMBL" id="SEN18363.1"/>
    </source>
</evidence>
<name>A0AAX2EEU1_9BACI</name>
<evidence type="ECO:0000256" key="12">
    <source>
        <dbReference type="ARBA" id="ARBA00051096"/>
    </source>
</evidence>
<feature type="active site" evidence="20">
    <location>
        <position position="120"/>
    </location>
</feature>
<evidence type="ECO:0000256" key="19">
    <source>
        <dbReference type="ARBA" id="ARBA00056015"/>
    </source>
</evidence>
<keyword evidence="8 20" id="KW-0275">Fatty acid biosynthesis</keyword>
<dbReference type="InterPro" id="IPR013751">
    <property type="entry name" value="ACP_syn_III_N"/>
</dbReference>
<evidence type="ECO:0000256" key="9">
    <source>
        <dbReference type="ARBA" id="ARBA00023315"/>
    </source>
</evidence>
<dbReference type="GO" id="GO:0004315">
    <property type="term" value="F:3-oxoacyl-[acyl-carrier-protein] synthase activity"/>
    <property type="evidence" value="ECO:0007669"/>
    <property type="project" value="InterPro"/>
</dbReference>
<dbReference type="EC" id="2.3.1.180" evidence="20"/>
<dbReference type="PANTHER" id="PTHR34069:SF2">
    <property type="entry name" value="BETA-KETOACYL-[ACYL-CARRIER-PROTEIN] SYNTHASE III"/>
    <property type="match status" value="1"/>
</dbReference>
<evidence type="ECO:0000313" key="24">
    <source>
        <dbReference type="Proteomes" id="UP000199735"/>
    </source>
</evidence>
<feature type="domain" description="Beta-ketoacyl-[acyl-carrier-protein] synthase III C-terminal" evidence="21">
    <location>
        <begin position="242"/>
        <end position="330"/>
    </location>
</feature>
<evidence type="ECO:0000259" key="22">
    <source>
        <dbReference type="Pfam" id="PF08545"/>
    </source>
</evidence>
<comment type="subcellular location">
    <subcellularLocation>
        <location evidence="20">Cytoplasm</location>
    </subcellularLocation>
</comment>
<comment type="catalytic activity">
    <reaction evidence="10">
        <text>pentanoyl-CoA + malonyl-[ACP] + H(+) = 3-oxoheptanoyl-[ACP] + CO2 + CoA</text>
        <dbReference type="Rhea" id="RHEA:42252"/>
        <dbReference type="Rhea" id="RHEA-COMP:9623"/>
        <dbReference type="Rhea" id="RHEA-COMP:9943"/>
        <dbReference type="ChEBI" id="CHEBI:15378"/>
        <dbReference type="ChEBI" id="CHEBI:16526"/>
        <dbReference type="ChEBI" id="CHEBI:57287"/>
        <dbReference type="ChEBI" id="CHEBI:57389"/>
        <dbReference type="ChEBI" id="CHEBI:78449"/>
        <dbReference type="ChEBI" id="CHEBI:78824"/>
    </reaction>
    <physiologicalReaction direction="left-to-right" evidence="10">
        <dbReference type="Rhea" id="RHEA:42253"/>
    </physiologicalReaction>
</comment>
<dbReference type="PANTHER" id="PTHR34069">
    <property type="entry name" value="3-OXOACYL-[ACYL-CARRIER-PROTEIN] SYNTHASE 3"/>
    <property type="match status" value="1"/>
</dbReference>
<comment type="catalytic activity">
    <reaction evidence="17">
        <text>butanoyl-CoA + malonyl-[ACP] + H(+) = 3-oxohexanoyl-[ACP] + CO2 + CoA</text>
        <dbReference type="Rhea" id="RHEA:42248"/>
        <dbReference type="Rhea" id="RHEA-COMP:9623"/>
        <dbReference type="Rhea" id="RHEA-COMP:9629"/>
        <dbReference type="ChEBI" id="CHEBI:15378"/>
        <dbReference type="ChEBI" id="CHEBI:16526"/>
        <dbReference type="ChEBI" id="CHEBI:57287"/>
        <dbReference type="ChEBI" id="CHEBI:57371"/>
        <dbReference type="ChEBI" id="CHEBI:78449"/>
        <dbReference type="ChEBI" id="CHEBI:78456"/>
    </reaction>
    <physiologicalReaction direction="left-to-right" evidence="17">
        <dbReference type="Rhea" id="RHEA:42249"/>
    </physiologicalReaction>
</comment>
<evidence type="ECO:0000256" key="20">
    <source>
        <dbReference type="HAMAP-Rule" id="MF_01815"/>
    </source>
</evidence>
<comment type="catalytic activity">
    <reaction evidence="15">
        <text>(2S)-2-methylbutanoyl-CoA + malonyl-[ACP] + H(+) = (4S)-4-methyl-3-oxohexanoyl-[ACP] + CO2 + CoA</text>
        <dbReference type="Rhea" id="RHEA:42276"/>
        <dbReference type="Rhea" id="RHEA-COMP:9623"/>
        <dbReference type="Rhea" id="RHEA-COMP:17148"/>
        <dbReference type="ChEBI" id="CHEBI:15378"/>
        <dbReference type="ChEBI" id="CHEBI:16526"/>
        <dbReference type="ChEBI" id="CHEBI:57287"/>
        <dbReference type="ChEBI" id="CHEBI:78449"/>
        <dbReference type="ChEBI" id="CHEBI:88166"/>
        <dbReference type="ChEBI" id="CHEBI:167462"/>
        <dbReference type="EC" id="2.3.1.300"/>
    </reaction>
    <physiologicalReaction direction="left-to-right" evidence="15">
        <dbReference type="Rhea" id="RHEA:42277"/>
    </physiologicalReaction>
</comment>
<dbReference type="NCBIfam" id="TIGR00747">
    <property type="entry name" value="fabH"/>
    <property type="match status" value="1"/>
</dbReference>
<dbReference type="InterPro" id="IPR016039">
    <property type="entry name" value="Thiolase-like"/>
</dbReference>
<dbReference type="Pfam" id="PF08545">
    <property type="entry name" value="ACP_syn_III"/>
    <property type="match status" value="1"/>
</dbReference>
<evidence type="ECO:0000256" key="18">
    <source>
        <dbReference type="ARBA" id="ARBA00052985"/>
    </source>
</evidence>
<protein>
    <recommendedName>
        <fullName evidence="20">Beta-ketoacyl-[acyl-carrier-protein] synthase III</fullName>
        <shortName evidence="20">Beta-ketoacyl-ACP synthase III</shortName>
        <shortName evidence="20">KAS III</shortName>
        <ecNumber evidence="20">2.3.1.180</ecNumber>
    </recommendedName>
    <alternativeName>
        <fullName evidence="20">3-oxoacyl-[acyl-carrier-protein] synthase 3</fullName>
    </alternativeName>
    <alternativeName>
        <fullName evidence="20">3-oxoacyl-[acyl-carrier-protein] synthase III</fullName>
    </alternativeName>
</protein>
<evidence type="ECO:0000256" key="14">
    <source>
        <dbReference type="ARBA" id="ARBA00052279"/>
    </source>
</evidence>
<comment type="function">
    <text evidence="19">Catalyzes the condensation reaction of fatty acid synthesis by the addition to an acyl acceptor of two carbons from malonyl-ACP. Catalyzes the first condensation reaction which initiates fatty acid synthesis and may therefore play a role in governing the total rate of fatty acid production. Possesses both acetoacetyl-ACP synthase and acetyl transacylase activities. Has some substrate specificity for branched chain acyl-CoA, determining the biosynthesis of branched-chain of fatty acids instead of straight-chain.</text>
</comment>
<evidence type="ECO:0000256" key="8">
    <source>
        <dbReference type="ARBA" id="ARBA00023160"/>
    </source>
</evidence>
<keyword evidence="4 20" id="KW-0444">Lipid biosynthesis</keyword>
<evidence type="ECO:0000256" key="17">
    <source>
        <dbReference type="ARBA" id="ARBA00052801"/>
    </source>
</evidence>
<dbReference type="SUPFAM" id="SSF53901">
    <property type="entry name" value="Thiolase-like"/>
    <property type="match status" value="1"/>
</dbReference>
<keyword evidence="7 20" id="KW-0443">Lipid metabolism</keyword>
<dbReference type="FunFam" id="3.40.47.10:FF:000004">
    <property type="entry name" value="3-oxoacyl-[acyl-carrier-protein] synthase 3"/>
    <property type="match status" value="1"/>
</dbReference>
<dbReference type="Gene3D" id="3.40.47.10">
    <property type="match status" value="1"/>
</dbReference>
<dbReference type="GO" id="GO:0006633">
    <property type="term" value="P:fatty acid biosynthetic process"/>
    <property type="evidence" value="ECO:0007669"/>
    <property type="project" value="UniProtKB-UniRule"/>
</dbReference>
<comment type="catalytic activity">
    <reaction evidence="11">
        <text>malonyl-[ACP] + propanoyl-CoA + H(+) = 3-oxopentanoyl-[ACP] + CO2 + CoA</text>
        <dbReference type="Rhea" id="RHEA:42244"/>
        <dbReference type="Rhea" id="RHEA-COMP:9623"/>
        <dbReference type="Rhea" id="RHEA-COMP:9939"/>
        <dbReference type="ChEBI" id="CHEBI:15378"/>
        <dbReference type="ChEBI" id="CHEBI:16526"/>
        <dbReference type="ChEBI" id="CHEBI:57287"/>
        <dbReference type="ChEBI" id="CHEBI:57392"/>
        <dbReference type="ChEBI" id="CHEBI:78449"/>
        <dbReference type="ChEBI" id="CHEBI:78818"/>
    </reaction>
    <physiologicalReaction direction="left-to-right" evidence="11">
        <dbReference type="Rhea" id="RHEA:42245"/>
    </physiologicalReaction>
</comment>
<proteinExistence type="inferred from homology"/>
<reference evidence="23 24" key="1">
    <citation type="submission" date="2016-10" db="EMBL/GenBank/DDBJ databases">
        <authorList>
            <person name="Varghese N."/>
            <person name="Submissions S."/>
        </authorList>
    </citation>
    <scope>NUCLEOTIDE SEQUENCE [LARGE SCALE GENOMIC DNA]</scope>
    <source>
        <strain evidence="23 24">DSM 21619</strain>
    </source>
</reference>
<dbReference type="AlphaFoldDB" id="A0AAX2EEU1"/>
<evidence type="ECO:0000256" key="5">
    <source>
        <dbReference type="ARBA" id="ARBA00022679"/>
    </source>
</evidence>
<evidence type="ECO:0000256" key="13">
    <source>
        <dbReference type="ARBA" id="ARBA00051330"/>
    </source>
</evidence>
<dbReference type="GO" id="GO:0044550">
    <property type="term" value="P:secondary metabolite biosynthetic process"/>
    <property type="evidence" value="ECO:0007669"/>
    <property type="project" value="TreeGrafter"/>
</dbReference>
<evidence type="ECO:0000256" key="3">
    <source>
        <dbReference type="ARBA" id="ARBA00022490"/>
    </source>
</evidence>
<comment type="catalytic activity">
    <reaction evidence="16">
        <text>2-methylpropanoyl-CoA + malonyl-[ACP] + H(+) = 4-methyl-3-oxopentanoyl-[ACP] + CO2 + CoA</text>
        <dbReference type="Rhea" id="RHEA:42268"/>
        <dbReference type="Rhea" id="RHEA-COMP:9623"/>
        <dbReference type="Rhea" id="RHEA-COMP:9940"/>
        <dbReference type="ChEBI" id="CHEBI:15378"/>
        <dbReference type="ChEBI" id="CHEBI:16526"/>
        <dbReference type="ChEBI" id="CHEBI:57287"/>
        <dbReference type="ChEBI" id="CHEBI:57338"/>
        <dbReference type="ChEBI" id="CHEBI:78449"/>
        <dbReference type="ChEBI" id="CHEBI:78820"/>
        <dbReference type="EC" id="2.3.1.300"/>
    </reaction>
    <physiologicalReaction direction="left-to-right" evidence="16">
        <dbReference type="Rhea" id="RHEA:42269"/>
    </physiologicalReaction>
</comment>
<evidence type="ECO:0000256" key="11">
    <source>
        <dbReference type="ARBA" id="ARBA00050980"/>
    </source>
</evidence>
<evidence type="ECO:0000259" key="21">
    <source>
        <dbReference type="Pfam" id="PF08541"/>
    </source>
</evidence>
<dbReference type="EMBL" id="FOCD01000002">
    <property type="protein sequence ID" value="SEN18363.1"/>
    <property type="molecule type" value="Genomic_DNA"/>
</dbReference>
<feature type="active site" evidence="20">
    <location>
        <position position="287"/>
    </location>
</feature>
<evidence type="ECO:0000256" key="16">
    <source>
        <dbReference type="ARBA" id="ARBA00052467"/>
    </source>
</evidence>
<organism evidence="23 24">
    <name type="scientific">Terribacillus saccharophilus</name>
    <dbReference type="NCBI Taxonomy" id="361277"/>
    <lineage>
        <taxon>Bacteria</taxon>
        <taxon>Bacillati</taxon>
        <taxon>Bacillota</taxon>
        <taxon>Bacilli</taxon>
        <taxon>Bacillales</taxon>
        <taxon>Bacillaceae</taxon>
        <taxon>Terribacillus</taxon>
    </lineage>
</organism>
<dbReference type="CDD" id="cd00830">
    <property type="entry name" value="KAS_III"/>
    <property type="match status" value="1"/>
</dbReference>
<comment type="similarity">
    <text evidence="2 20">Belongs to the thiolase-like superfamily. FabH family.</text>
</comment>
<evidence type="ECO:0000256" key="15">
    <source>
        <dbReference type="ARBA" id="ARBA00052407"/>
    </source>
</evidence>
<evidence type="ECO:0000256" key="6">
    <source>
        <dbReference type="ARBA" id="ARBA00022832"/>
    </source>
</evidence>
<comment type="caution">
    <text evidence="23">The sequence shown here is derived from an EMBL/GenBank/DDBJ whole genome shotgun (WGS) entry which is preliminary data.</text>
</comment>
<keyword evidence="20" id="KW-0511">Multifunctional enzyme</keyword>
<gene>
    <name evidence="20" type="primary">fabH</name>
    <name evidence="23" type="ORF">SAMN04489762_1640</name>
</gene>
<keyword evidence="9 20" id="KW-0012">Acyltransferase</keyword>
<dbReference type="InterPro" id="IPR013747">
    <property type="entry name" value="ACP_syn_III_C"/>
</dbReference>
<comment type="subunit">
    <text evidence="20">Homodimer.</text>
</comment>
<dbReference type="Proteomes" id="UP000199735">
    <property type="component" value="Unassembled WGS sequence"/>
</dbReference>
<evidence type="ECO:0000256" key="1">
    <source>
        <dbReference type="ARBA" id="ARBA00005194"/>
    </source>
</evidence>
<dbReference type="InterPro" id="IPR004655">
    <property type="entry name" value="FabH"/>
</dbReference>
<comment type="catalytic activity">
    <reaction evidence="12">
        <text>malonyl-[ACP] + acetyl-CoA + H(+) = 3-oxobutanoyl-[ACP] + CO2 + CoA</text>
        <dbReference type="Rhea" id="RHEA:12080"/>
        <dbReference type="Rhea" id="RHEA-COMP:9623"/>
        <dbReference type="Rhea" id="RHEA-COMP:9625"/>
        <dbReference type="ChEBI" id="CHEBI:15378"/>
        <dbReference type="ChEBI" id="CHEBI:16526"/>
        <dbReference type="ChEBI" id="CHEBI:57287"/>
        <dbReference type="ChEBI" id="CHEBI:57288"/>
        <dbReference type="ChEBI" id="CHEBI:78449"/>
        <dbReference type="ChEBI" id="CHEBI:78450"/>
        <dbReference type="EC" id="2.3.1.180"/>
    </reaction>
    <physiologicalReaction direction="left-to-right" evidence="12">
        <dbReference type="Rhea" id="RHEA:12081"/>
    </physiologicalReaction>
</comment>
<dbReference type="NCBIfam" id="NF006829">
    <property type="entry name" value="PRK09352.1"/>
    <property type="match status" value="1"/>
</dbReference>